<dbReference type="AlphaFoldDB" id="A0A369WA33"/>
<evidence type="ECO:0000256" key="2">
    <source>
        <dbReference type="ARBA" id="ARBA00001936"/>
    </source>
</evidence>
<dbReference type="NCBIfam" id="NF008131">
    <property type="entry name" value="PRK10879.1"/>
    <property type="match status" value="1"/>
</dbReference>
<dbReference type="PROSITE" id="PS00491">
    <property type="entry name" value="PROLINE_PEPTIDASE"/>
    <property type="match status" value="1"/>
</dbReference>
<evidence type="ECO:0000256" key="11">
    <source>
        <dbReference type="ARBA" id="ARBA00075356"/>
    </source>
</evidence>
<comment type="catalytic activity">
    <reaction evidence="1">
        <text>Release of any N-terminal amino acid, including proline, that is linked to proline, even from a dipeptide or tripeptide.</text>
        <dbReference type="EC" id="3.4.11.9"/>
    </reaction>
</comment>
<evidence type="ECO:0000259" key="13">
    <source>
        <dbReference type="SMART" id="SM01011"/>
    </source>
</evidence>
<keyword evidence="8" id="KW-0482">Metalloprotease</keyword>
<name>A0A369WA33_9GAMM</name>
<dbReference type="RefSeq" id="WP_114697302.1">
    <property type="nucleotide sequence ID" value="NZ_QQOH01000006.1"/>
</dbReference>
<evidence type="ECO:0000256" key="8">
    <source>
        <dbReference type="ARBA" id="ARBA00023049"/>
    </source>
</evidence>
<accession>A0A369WA33</accession>
<dbReference type="GO" id="GO:0030145">
    <property type="term" value="F:manganese ion binding"/>
    <property type="evidence" value="ECO:0007669"/>
    <property type="project" value="InterPro"/>
</dbReference>
<dbReference type="SMART" id="SM01011">
    <property type="entry name" value="AMP_N"/>
    <property type="match status" value="1"/>
</dbReference>
<evidence type="ECO:0000256" key="1">
    <source>
        <dbReference type="ARBA" id="ARBA00001424"/>
    </source>
</evidence>
<evidence type="ECO:0000256" key="3">
    <source>
        <dbReference type="ARBA" id="ARBA00008766"/>
    </source>
</evidence>
<dbReference type="Gene3D" id="3.90.230.10">
    <property type="entry name" value="Creatinase/methionine aminopeptidase superfamily"/>
    <property type="match status" value="1"/>
</dbReference>
<dbReference type="EC" id="3.4.11.9" evidence="4"/>
<comment type="similarity">
    <text evidence="3">Belongs to the peptidase M24B family.</text>
</comment>
<dbReference type="Proteomes" id="UP000253769">
    <property type="component" value="Unassembled WGS sequence"/>
</dbReference>
<organism evidence="14 15">
    <name type="scientific">Motiliproteus coralliicola</name>
    <dbReference type="NCBI Taxonomy" id="2283196"/>
    <lineage>
        <taxon>Bacteria</taxon>
        <taxon>Pseudomonadati</taxon>
        <taxon>Pseudomonadota</taxon>
        <taxon>Gammaproteobacteria</taxon>
        <taxon>Oceanospirillales</taxon>
        <taxon>Oceanospirillaceae</taxon>
        <taxon>Motiliproteus</taxon>
    </lineage>
</organism>
<gene>
    <name evidence="14" type="ORF">DV711_18975</name>
</gene>
<dbReference type="InterPro" id="IPR007865">
    <property type="entry name" value="Aminopep_P_N"/>
</dbReference>
<proteinExistence type="inferred from homology"/>
<dbReference type="CDD" id="cd01087">
    <property type="entry name" value="Prolidase"/>
    <property type="match status" value="1"/>
</dbReference>
<keyword evidence="6" id="KW-0479">Metal-binding</keyword>
<dbReference type="GO" id="GO:0005829">
    <property type="term" value="C:cytosol"/>
    <property type="evidence" value="ECO:0007669"/>
    <property type="project" value="TreeGrafter"/>
</dbReference>
<keyword evidence="14" id="KW-0031">Aminopeptidase</keyword>
<dbReference type="InterPro" id="IPR001714">
    <property type="entry name" value="Pept_M24_MAP"/>
</dbReference>
<evidence type="ECO:0000313" key="14">
    <source>
        <dbReference type="EMBL" id="RDE18181.1"/>
    </source>
</evidence>
<dbReference type="EMBL" id="QQOH01000006">
    <property type="protein sequence ID" value="RDE18181.1"/>
    <property type="molecule type" value="Genomic_DNA"/>
</dbReference>
<evidence type="ECO:0000256" key="6">
    <source>
        <dbReference type="ARBA" id="ARBA00022723"/>
    </source>
</evidence>
<evidence type="ECO:0000256" key="4">
    <source>
        <dbReference type="ARBA" id="ARBA00012574"/>
    </source>
</evidence>
<dbReference type="SUPFAM" id="SSF55920">
    <property type="entry name" value="Creatinase/aminopeptidase"/>
    <property type="match status" value="1"/>
</dbReference>
<dbReference type="InterPro" id="IPR052433">
    <property type="entry name" value="X-Pro_dipept-like"/>
</dbReference>
<dbReference type="Pfam" id="PF05195">
    <property type="entry name" value="AMP_N"/>
    <property type="match status" value="1"/>
</dbReference>
<evidence type="ECO:0000256" key="12">
    <source>
        <dbReference type="ARBA" id="ARBA00081411"/>
    </source>
</evidence>
<dbReference type="GO" id="GO:0006508">
    <property type="term" value="P:proteolysis"/>
    <property type="evidence" value="ECO:0007669"/>
    <property type="project" value="UniProtKB-KW"/>
</dbReference>
<evidence type="ECO:0000256" key="9">
    <source>
        <dbReference type="ARBA" id="ARBA00023211"/>
    </source>
</evidence>
<dbReference type="GO" id="GO:0070006">
    <property type="term" value="F:metalloaminopeptidase activity"/>
    <property type="evidence" value="ECO:0007669"/>
    <property type="project" value="InterPro"/>
</dbReference>
<dbReference type="InterPro" id="IPR000994">
    <property type="entry name" value="Pept_M24"/>
</dbReference>
<sequence>MSQSIPASIEPTIDFEPIDISEHQQRRERLLALLPARSAVLLRAASLKVRNRDAEYPFRQHSDFHYLSGFPEPEALMLLIKDGQGALRSLMFVQPRDPEQEVWTGYRVGAEGVESRFGFDKGYTLEQLDKLMPPQLQGIEKLYFSFRDTELSAQLQGWCQNLQQRLRSAEQVPQQRGDLDPLLHELRLIKSPAEQQLMRAAGKISAAAHRRAMQKCRPGWGEYRLEAEIQHEFGRHGCRFPAYASIVGGGANGCVLHYTQNSDILRDGDLVLIDAGAEVEGYAGDITRTFPINGRFSADQKAIYQLVLDAQEVAISVVKPGAEFDDPHQASLNVLVEGLVELGLLQGETDELIEQEAYKPFYMHRTSHWLGLDVHDVGEYKQQGESRPLEAGMVLTIEPGLYIAPDNETVEPRWRGIGIRIEDDVLVTDQGHEVLTESVPKSIDAIEQLMQSTAED</sequence>
<dbReference type="FunFam" id="3.90.230.10:FF:000002">
    <property type="entry name" value="Xaa-Pro aminopeptidase 3"/>
    <property type="match status" value="1"/>
</dbReference>
<evidence type="ECO:0000256" key="10">
    <source>
        <dbReference type="ARBA" id="ARBA00069363"/>
    </source>
</evidence>
<keyword evidence="5" id="KW-0645">Protease</keyword>
<evidence type="ECO:0000256" key="5">
    <source>
        <dbReference type="ARBA" id="ARBA00022670"/>
    </source>
</evidence>
<dbReference type="PANTHER" id="PTHR43226:SF4">
    <property type="entry name" value="XAA-PRO AMINOPEPTIDASE 3"/>
    <property type="match status" value="1"/>
</dbReference>
<comment type="caution">
    <text evidence="14">The sequence shown here is derived from an EMBL/GenBank/DDBJ whole genome shotgun (WGS) entry which is preliminary data.</text>
</comment>
<dbReference type="Gene3D" id="3.40.350.10">
    <property type="entry name" value="Creatinase/prolidase N-terminal domain"/>
    <property type="match status" value="1"/>
</dbReference>
<dbReference type="SUPFAM" id="SSF53092">
    <property type="entry name" value="Creatinase/prolidase N-terminal domain"/>
    <property type="match status" value="1"/>
</dbReference>
<keyword evidence="9" id="KW-0464">Manganese</keyword>
<comment type="cofactor">
    <cofactor evidence="2">
        <name>Mn(2+)</name>
        <dbReference type="ChEBI" id="CHEBI:29035"/>
    </cofactor>
</comment>
<dbReference type="PANTHER" id="PTHR43226">
    <property type="entry name" value="XAA-PRO AMINOPEPTIDASE 3"/>
    <property type="match status" value="1"/>
</dbReference>
<dbReference type="PRINTS" id="PR00599">
    <property type="entry name" value="MAPEPTIDASE"/>
</dbReference>
<reference evidence="14 15" key="1">
    <citation type="submission" date="2018-07" db="EMBL/GenBank/DDBJ databases">
        <title>Motiliproteus coralliicola sp. nov., a bacterium isolated from Coral.</title>
        <authorList>
            <person name="Wang G."/>
        </authorList>
    </citation>
    <scope>NUCLEOTIDE SEQUENCE [LARGE SCALE GENOMIC DNA]</scope>
    <source>
        <strain evidence="14 15">C34</strain>
    </source>
</reference>
<keyword evidence="15" id="KW-1185">Reference proteome</keyword>
<evidence type="ECO:0000313" key="15">
    <source>
        <dbReference type="Proteomes" id="UP000253769"/>
    </source>
</evidence>
<dbReference type="InterPro" id="IPR001131">
    <property type="entry name" value="Peptidase_M24B_aminopep-P_CS"/>
</dbReference>
<feature type="domain" description="Aminopeptidase P N-terminal" evidence="13">
    <location>
        <begin position="18"/>
        <end position="152"/>
    </location>
</feature>
<dbReference type="InterPro" id="IPR036005">
    <property type="entry name" value="Creatinase/aminopeptidase-like"/>
</dbReference>
<dbReference type="Pfam" id="PF00557">
    <property type="entry name" value="Peptidase_M24"/>
    <property type="match status" value="1"/>
</dbReference>
<protein>
    <recommendedName>
        <fullName evidence="10">Xaa-Pro aminopeptidase</fullName>
        <ecNumber evidence="4">3.4.11.9</ecNumber>
    </recommendedName>
    <alternativeName>
        <fullName evidence="11">Aminopeptidase P II</fullName>
    </alternativeName>
    <alternativeName>
        <fullName evidence="12">X-Pro aminopeptidase</fullName>
    </alternativeName>
</protein>
<dbReference type="InterPro" id="IPR029149">
    <property type="entry name" value="Creatin/AminoP/Spt16_N"/>
</dbReference>
<evidence type="ECO:0000256" key="7">
    <source>
        <dbReference type="ARBA" id="ARBA00022801"/>
    </source>
</evidence>
<keyword evidence="7 14" id="KW-0378">Hydrolase</keyword>
<dbReference type="OrthoDB" id="9806388at2"/>